<name>A0A3N9P9E0_9BACL</name>
<proteinExistence type="predicted"/>
<comment type="caution">
    <text evidence="1">The sequence shown here is derived from an EMBL/GenBank/DDBJ whole genome shotgun (WGS) entry which is preliminary data.</text>
</comment>
<dbReference type="EMBL" id="RQPI01000003">
    <property type="protein sequence ID" value="RQW12265.1"/>
    <property type="molecule type" value="Genomic_DNA"/>
</dbReference>
<dbReference type="Gene3D" id="3.40.50.1240">
    <property type="entry name" value="Phosphoglycerate mutase-like"/>
    <property type="match status" value="1"/>
</dbReference>
<evidence type="ECO:0000313" key="2">
    <source>
        <dbReference type="Proteomes" id="UP000282529"/>
    </source>
</evidence>
<dbReference type="Pfam" id="PF00300">
    <property type="entry name" value="His_Phos_1"/>
    <property type="match status" value="1"/>
</dbReference>
<dbReference type="InterPro" id="IPR013078">
    <property type="entry name" value="His_Pase_superF_clade-1"/>
</dbReference>
<sequence length="187" mass="21666">MEIMLIRHGKSERSNIPKLTMDEYKNWKDEYDRLGVIESKSKIFVEASRHITRAEYVFTSSLYRSQHSLTLLTPGIKATPNDIFNEVNFKSPNLKGIRLSTRLWTFLTGALWYSGLVKEHETIEQVVERAIAASEILTRASEKGIVALVGHGFINLFIYKELKKRGWKEINKFSSKNWSCTRLELLK</sequence>
<organism evidence="1 2">
    <name type="scientific">Paenibacillus rhizophilus</name>
    <dbReference type="NCBI Taxonomy" id="1850366"/>
    <lineage>
        <taxon>Bacteria</taxon>
        <taxon>Bacillati</taxon>
        <taxon>Bacillota</taxon>
        <taxon>Bacilli</taxon>
        <taxon>Bacillales</taxon>
        <taxon>Paenibacillaceae</taxon>
        <taxon>Paenibacillus</taxon>
    </lineage>
</organism>
<reference evidence="1 2" key="1">
    <citation type="submission" date="2018-11" db="EMBL/GenBank/DDBJ databases">
        <title>Genome sequence of strain 7197.</title>
        <authorList>
            <person name="Gao J."/>
            <person name="Sun J."/>
        </authorList>
    </citation>
    <scope>NUCLEOTIDE SEQUENCE [LARGE SCALE GENOMIC DNA]</scope>
    <source>
        <strain evidence="1 2">7197</strain>
    </source>
</reference>
<dbReference type="Proteomes" id="UP000282529">
    <property type="component" value="Unassembled WGS sequence"/>
</dbReference>
<evidence type="ECO:0000313" key="1">
    <source>
        <dbReference type="EMBL" id="RQW12265.1"/>
    </source>
</evidence>
<dbReference type="RefSeq" id="WP_124694998.1">
    <property type="nucleotide sequence ID" value="NZ_JBHUFE010000003.1"/>
</dbReference>
<dbReference type="InterPro" id="IPR029033">
    <property type="entry name" value="His_PPase_superfam"/>
</dbReference>
<gene>
    <name evidence="1" type="ORF">EH198_07885</name>
</gene>
<protein>
    <submittedName>
        <fullName evidence="1">Histidine phosphatase family protein</fullName>
    </submittedName>
</protein>
<accession>A0A3N9P9E0</accession>
<dbReference type="AlphaFoldDB" id="A0A3N9P9E0"/>
<dbReference type="OrthoDB" id="1680942at2"/>
<dbReference type="SUPFAM" id="SSF53254">
    <property type="entry name" value="Phosphoglycerate mutase-like"/>
    <property type="match status" value="1"/>
</dbReference>
<keyword evidence="2" id="KW-1185">Reference proteome</keyword>